<dbReference type="EMBL" id="DS113741">
    <property type="protein sequence ID" value="EAX96845.1"/>
    <property type="molecule type" value="Genomic_DNA"/>
</dbReference>
<dbReference type="AlphaFoldDB" id="A2FE17"/>
<evidence type="ECO:0000256" key="1">
    <source>
        <dbReference type="SAM" id="Coils"/>
    </source>
</evidence>
<dbReference type="VEuPathDB" id="TrichDB:TVAG_470100"/>
<organism evidence="2 3">
    <name type="scientific">Trichomonas vaginalis (strain ATCC PRA-98 / G3)</name>
    <dbReference type="NCBI Taxonomy" id="412133"/>
    <lineage>
        <taxon>Eukaryota</taxon>
        <taxon>Metamonada</taxon>
        <taxon>Parabasalia</taxon>
        <taxon>Trichomonadida</taxon>
        <taxon>Trichomonadidae</taxon>
        <taxon>Trichomonas</taxon>
    </lineage>
</organism>
<protein>
    <submittedName>
        <fullName evidence="2">Uncharacterized protein</fullName>
    </submittedName>
</protein>
<evidence type="ECO:0000313" key="3">
    <source>
        <dbReference type="Proteomes" id="UP000001542"/>
    </source>
</evidence>
<name>A2FE17_TRIV3</name>
<keyword evidence="3" id="KW-1185">Reference proteome</keyword>
<gene>
    <name evidence="2" type="ORF">TVAG_470100</name>
</gene>
<reference evidence="2" key="1">
    <citation type="submission" date="2006-10" db="EMBL/GenBank/DDBJ databases">
        <authorList>
            <person name="Amadeo P."/>
            <person name="Zhao Q."/>
            <person name="Wortman J."/>
            <person name="Fraser-Liggett C."/>
            <person name="Carlton J."/>
        </authorList>
    </citation>
    <scope>NUCLEOTIDE SEQUENCE</scope>
    <source>
        <strain evidence="2">G3</strain>
    </source>
</reference>
<dbReference type="RefSeq" id="XP_001309775.1">
    <property type="nucleotide sequence ID" value="XM_001309774.1"/>
</dbReference>
<accession>A2FE17</accession>
<evidence type="ECO:0000313" key="2">
    <source>
        <dbReference type="EMBL" id="EAX96845.1"/>
    </source>
</evidence>
<feature type="coiled-coil region" evidence="1">
    <location>
        <begin position="26"/>
        <end position="88"/>
    </location>
</feature>
<dbReference type="SMR" id="A2FE17"/>
<reference evidence="2" key="2">
    <citation type="journal article" date="2007" name="Science">
        <title>Draft genome sequence of the sexually transmitted pathogen Trichomonas vaginalis.</title>
        <authorList>
            <person name="Carlton J.M."/>
            <person name="Hirt R.P."/>
            <person name="Silva J.C."/>
            <person name="Delcher A.L."/>
            <person name="Schatz M."/>
            <person name="Zhao Q."/>
            <person name="Wortman J.R."/>
            <person name="Bidwell S.L."/>
            <person name="Alsmark U.C.M."/>
            <person name="Besteiro S."/>
            <person name="Sicheritz-Ponten T."/>
            <person name="Noel C.J."/>
            <person name="Dacks J.B."/>
            <person name="Foster P.G."/>
            <person name="Simillion C."/>
            <person name="Van de Peer Y."/>
            <person name="Miranda-Saavedra D."/>
            <person name="Barton G.J."/>
            <person name="Westrop G.D."/>
            <person name="Mueller S."/>
            <person name="Dessi D."/>
            <person name="Fiori P.L."/>
            <person name="Ren Q."/>
            <person name="Paulsen I."/>
            <person name="Zhang H."/>
            <person name="Bastida-Corcuera F.D."/>
            <person name="Simoes-Barbosa A."/>
            <person name="Brown M.T."/>
            <person name="Hayes R.D."/>
            <person name="Mukherjee M."/>
            <person name="Okumura C.Y."/>
            <person name="Schneider R."/>
            <person name="Smith A.J."/>
            <person name="Vanacova S."/>
            <person name="Villalvazo M."/>
            <person name="Haas B.J."/>
            <person name="Pertea M."/>
            <person name="Feldblyum T.V."/>
            <person name="Utterback T.R."/>
            <person name="Shu C.L."/>
            <person name="Osoegawa K."/>
            <person name="de Jong P.J."/>
            <person name="Hrdy I."/>
            <person name="Horvathova L."/>
            <person name="Zubacova Z."/>
            <person name="Dolezal P."/>
            <person name="Malik S.B."/>
            <person name="Logsdon J.M. Jr."/>
            <person name="Henze K."/>
            <person name="Gupta A."/>
            <person name="Wang C.C."/>
            <person name="Dunne R.L."/>
            <person name="Upcroft J.A."/>
            <person name="Upcroft P."/>
            <person name="White O."/>
            <person name="Salzberg S.L."/>
            <person name="Tang P."/>
            <person name="Chiu C.-H."/>
            <person name="Lee Y.-S."/>
            <person name="Embley T.M."/>
            <person name="Coombs G.H."/>
            <person name="Mottram J.C."/>
            <person name="Tachezy J."/>
            <person name="Fraser-Liggett C.M."/>
            <person name="Johnson P.J."/>
        </authorList>
    </citation>
    <scope>NUCLEOTIDE SEQUENCE [LARGE SCALE GENOMIC DNA]</scope>
    <source>
        <strain evidence="2">G3</strain>
    </source>
</reference>
<dbReference type="Proteomes" id="UP000001542">
    <property type="component" value="Unassembled WGS sequence"/>
</dbReference>
<sequence length="176" mass="20872">MTETIDWKKKYEEMEKNYKDMESIRIHSVIADIDDLQSKIEEHERVNTEIRNELEQENEQIKAKIREVNRMKKEIDEINSKIALVKKSIHDVNPVLEVLAGYSKFNIDIQEKNYFIIRINTKICFSLKSLQELEYQPIQGLDQIPNKSLRASCQLNFRQLPKLCDQVLQYSEQPSN</sequence>
<keyword evidence="1" id="KW-0175">Coiled coil</keyword>
<dbReference type="KEGG" id="tva:4754621"/>
<proteinExistence type="predicted"/>
<dbReference type="InParanoid" id="A2FE17"/>
<dbReference type="VEuPathDB" id="TrichDB:TVAGG3_0553520"/>